<feature type="compositionally biased region" description="Polar residues" evidence="1">
    <location>
        <begin position="308"/>
        <end position="351"/>
    </location>
</feature>
<feature type="compositionally biased region" description="Polar residues" evidence="1">
    <location>
        <begin position="912"/>
        <end position="922"/>
    </location>
</feature>
<dbReference type="GO" id="GO:0005546">
    <property type="term" value="F:phosphatidylinositol-4,5-bisphosphate binding"/>
    <property type="evidence" value="ECO:0007669"/>
    <property type="project" value="TreeGrafter"/>
</dbReference>
<evidence type="ECO:0000259" key="3">
    <source>
        <dbReference type="Pfam" id="PF25480"/>
    </source>
</evidence>
<dbReference type="Gene3D" id="3.40.20.10">
    <property type="entry name" value="Severin"/>
    <property type="match status" value="3"/>
</dbReference>
<feature type="compositionally biased region" description="Polar residues" evidence="1">
    <location>
        <begin position="73"/>
        <end position="88"/>
    </location>
</feature>
<feature type="compositionally biased region" description="Polar residues" evidence="1">
    <location>
        <begin position="183"/>
        <end position="199"/>
    </location>
</feature>
<feature type="region of interest" description="Disordered" evidence="1">
    <location>
        <begin position="755"/>
        <end position="1182"/>
    </location>
</feature>
<dbReference type="InterPro" id="IPR057226">
    <property type="entry name" value="DUF7904"/>
</dbReference>
<protein>
    <recommendedName>
        <fullName evidence="6">DUF4045 domain-containing protein</fullName>
    </recommendedName>
</protein>
<dbReference type="Pfam" id="PF13254">
    <property type="entry name" value="DUF4045"/>
    <property type="match status" value="1"/>
</dbReference>
<evidence type="ECO:0008006" key="6">
    <source>
        <dbReference type="Google" id="ProtNLM"/>
    </source>
</evidence>
<feature type="compositionally biased region" description="Basic and acidic residues" evidence="1">
    <location>
        <begin position="603"/>
        <end position="613"/>
    </location>
</feature>
<feature type="compositionally biased region" description="Low complexity" evidence="1">
    <location>
        <begin position="125"/>
        <end position="149"/>
    </location>
</feature>
<feature type="compositionally biased region" description="Low complexity" evidence="1">
    <location>
        <begin position="423"/>
        <end position="433"/>
    </location>
</feature>
<dbReference type="PANTHER" id="PTHR11977:SF133">
    <property type="entry name" value="DUF4045 DOMAIN-CONTAINING PROTEIN"/>
    <property type="match status" value="1"/>
</dbReference>
<feature type="region of interest" description="Disordered" evidence="1">
    <location>
        <begin position="1"/>
        <end position="639"/>
    </location>
</feature>
<comment type="caution">
    <text evidence="4">The sequence shown here is derived from an EMBL/GenBank/DDBJ whole genome shotgun (WGS) entry which is preliminary data.</text>
</comment>
<feature type="domain" description="DUF4045" evidence="2">
    <location>
        <begin position="24"/>
        <end position="760"/>
    </location>
</feature>
<evidence type="ECO:0000259" key="2">
    <source>
        <dbReference type="Pfam" id="PF13254"/>
    </source>
</evidence>
<dbReference type="GO" id="GO:0051015">
    <property type="term" value="F:actin filament binding"/>
    <property type="evidence" value="ECO:0007669"/>
    <property type="project" value="InterPro"/>
</dbReference>
<name>A0AAV9JJE3_9PEZI</name>
<dbReference type="GO" id="GO:0008154">
    <property type="term" value="P:actin polymerization or depolymerization"/>
    <property type="evidence" value="ECO:0007669"/>
    <property type="project" value="TreeGrafter"/>
</dbReference>
<dbReference type="Pfam" id="PF25480">
    <property type="entry name" value="DUF7904"/>
    <property type="match status" value="1"/>
</dbReference>
<feature type="compositionally biased region" description="Polar residues" evidence="1">
    <location>
        <begin position="1165"/>
        <end position="1178"/>
    </location>
</feature>
<feature type="compositionally biased region" description="Low complexity" evidence="1">
    <location>
        <begin position="1000"/>
        <end position="1012"/>
    </location>
</feature>
<feature type="compositionally biased region" description="Polar residues" evidence="1">
    <location>
        <begin position="896"/>
        <end position="905"/>
    </location>
</feature>
<dbReference type="GO" id="GO:0005737">
    <property type="term" value="C:cytoplasm"/>
    <property type="evidence" value="ECO:0007669"/>
    <property type="project" value="TreeGrafter"/>
</dbReference>
<feature type="domain" description="DUF7904" evidence="3">
    <location>
        <begin position="1229"/>
        <end position="1327"/>
    </location>
</feature>
<dbReference type="InterPro" id="IPR025118">
    <property type="entry name" value="DUF4045"/>
</dbReference>
<feature type="compositionally biased region" description="Basic and acidic residues" evidence="1">
    <location>
        <begin position="755"/>
        <end position="769"/>
    </location>
</feature>
<proteinExistence type="predicted"/>
<evidence type="ECO:0000313" key="4">
    <source>
        <dbReference type="EMBL" id="KAK4545346.1"/>
    </source>
</evidence>
<feature type="compositionally biased region" description="Polar residues" evidence="1">
    <location>
        <begin position="583"/>
        <end position="592"/>
    </location>
</feature>
<feature type="compositionally biased region" description="Low complexity" evidence="1">
    <location>
        <begin position="471"/>
        <end position="487"/>
    </location>
</feature>
<reference evidence="4 5" key="1">
    <citation type="submission" date="2021-11" db="EMBL/GenBank/DDBJ databases">
        <title>Black yeast isolated from Biological Soil Crust.</title>
        <authorList>
            <person name="Kurbessoian T."/>
        </authorList>
    </citation>
    <scope>NUCLEOTIDE SEQUENCE [LARGE SCALE GENOMIC DNA]</scope>
    <source>
        <strain evidence="4 5">CCFEE 5522</strain>
    </source>
</reference>
<accession>A0AAV9JJE3</accession>
<feature type="compositionally biased region" description="Basic and acidic residues" evidence="1">
    <location>
        <begin position="804"/>
        <end position="814"/>
    </location>
</feature>
<sequence>MAPSAQSSFVDAGGPANPEDLTPEDFLRSIRELSNRRDREDMERYQMLEAEAEKRRARRAERAKSISPDRTDSMSNVPSLRSPVTGNAFSEPPSLTPSVSSSGAMENGAAQPGPPSPTKDIPEFRGFGSVRSSTSSSASGAAQASDRSSQPSPSATSLARSGTLSWQRRPASRGGSRPMSMAEPSTHTRNASVEQNGPSRDQIAASLGSRDPSWFKQTADRGAGSAAYRKSAETESAENVASGRRGLPGMERHVRQLPTPPERQSSLSDTASRDSSVRDSNRFSSVTSTSTTSKPDLKSLIAADEPQLQASPLSDHGSSGSGDQASLGRTLTMSSSQARLANAQDRPSSPTKGMGGFVQSAMLKRSDSVNKRWSAQPGGPSLSRQNSLASVRSGYGGLQGSHSMPRLEPTSRETSNEPASRPSSSSSNLTNLTMTQDRDDNDGFVKPALPRHNRSKSVVSTYSTNAEDGATSPPSSPSKRFSPTKSSWIESALTRPDSPKPSTAKNAQPSWMANIAKAKAERASADSTPRSGTPKPADSGTSRSSSPTKSTPFGQGLLKRSDSRDLAPTPRSSTPPFMRDNPQPLSATVASTSEEDDPQLPAESDKDEPRIEPLIEEQSGTKAVPRSATESEPAAVPKSAAVLELAKPLHVPQRASVEPLKSPPPTIAKTKPETPPKPPTDFRSTLRSRAAPETKQQDTPEFLSRFGNLRKTRPEKYVAPDVLKSNILHGKSELAKTDGPVKTVRKDELRESLLAKKEDWKKAKEEGRELPGQVHERKKSGTPVTPSKPEALAKRALLGTLDSTRMDASPEKTKQATPEAVARQRSLKDKPKVEPPSAKEAPTPVPEQAKFEHLSKQTSAPAEMEHKQATEANRLAARFNPGLAGILARGPPAMTSGASTPSRSESPAMLERSTTAPMSSAASVPIAGVPLQDMRKGRAKGPRKRKQGGDDTESIAVEEVPVAGPKAPAEAQSEPASKIQKDIEAPEPLHMPKPRAPKGSAASLMMASLRASPKPTEVSKEPERPITPAKSPAIIAKPVETPKAVPKVDVPEFSGFSSAKRSTPAPKTDDDKENADDSLPSVKSVASVWGRQPSPKKTEPAPQISLPSKRDEEAAMRSAGLLAATSPARPTSKSGLGISVEKSRGSVSTPPASAGLPPRPVKSSRVVSGQLQEASPNKTRPAAEADRLLTSAFGSLPLCTDSLVINTSATVASAQHDARLDIRTLRKTIQEVSSAGTLRSLPPQEEYTLFSESAYICDHSYTSDNGTKTTQVFVWSGDTATGAASDQAQAAAKRIARETSGQYRVVHQGHEPASFLQAFGGILVTRRGARQGAPKQYMLCGRKHLGHITFDEVDFGIAALCSGFVFLVSYPVTLQQTKLYLWKGSACSTEEISAARLAAMDLSETGDIIEVDDGAEFASFLKIFGRGTMKSSIPKTSELWRQKALAPELFQAKLYKIQQVEQKGGMFAGMFRRPSWNLSPSRSPSRDGPEVKVEVKHISPFTQADLEAEGIYLLDAFTGLYVLIGPLFASQSEIVRNTLLGQTLLFASEYSSLTAAERPCAPKGCVLFGGIPRDTKMLFRHWDDSRGLWGTAGLMAGSSASSGRDVRMVPLEDVLGTVCR</sequence>
<dbReference type="Proteomes" id="UP001324427">
    <property type="component" value="Unassembled WGS sequence"/>
</dbReference>
<dbReference type="GO" id="GO:0015629">
    <property type="term" value="C:actin cytoskeleton"/>
    <property type="evidence" value="ECO:0007669"/>
    <property type="project" value="TreeGrafter"/>
</dbReference>
<keyword evidence="5" id="KW-1185">Reference proteome</keyword>
<evidence type="ECO:0000256" key="1">
    <source>
        <dbReference type="SAM" id="MobiDB-lite"/>
    </source>
</evidence>
<feature type="compositionally biased region" description="Polar residues" evidence="1">
    <location>
        <begin position="150"/>
        <end position="166"/>
    </location>
</feature>
<feature type="compositionally biased region" description="Polar residues" evidence="1">
    <location>
        <begin position="500"/>
        <end position="511"/>
    </location>
</feature>
<dbReference type="InterPro" id="IPR007122">
    <property type="entry name" value="Villin/Gelsolin"/>
</dbReference>
<feature type="compositionally biased region" description="Basic residues" evidence="1">
    <location>
        <begin position="937"/>
        <end position="946"/>
    </location>
</feature>
<dbReference type="EMBL" id="JAVFHQ010000020">
    <property type="protein sequence ID" value="KAK4545346.1"/>
    <property type="molecule type" value="Genomic_DNA"/>
</dbReference>
<feature type="compositionally biased region" description="Basic and acidic residues" evidence="1">
    <location>
        <begin position="271"/>
        <end position="281"/>
    </location>
</feature>
<feature type="compositionally biased region" description="Polar residues" evidence="1">
    <location>
        <begin position="456"/>
        <end position="466"/>
    </location>
</feature>
<organism evidence="4 5">
    <name type="scientific">Oleoguttula mirabilis</name>
    <dbReference type="NCBI Taxonomy" id="1507867"/>
    <lineage>
        <taxon>Eukaryota</taxon>
        <taxon>Fungi</taxon>
        <taxon>Dikarya</taxon>
        <taxon>Ascomycota</taxon>
        <taxon>Pezizomycotina</taxon>
        <taxon>Dothideomycetes</taxon>
        <taxon>Dothideomycetidae</taxon>
        <taxon>Mycosphaerellales</taxon>
        <taxon>Teratosphaeriaceae</taxon>
        <taxon>Oleoguttula</taxon>
    </lineage>
</organism>
<dbReference type="PANTHER" id="PTHR11977">
    <property type="entry name" value="VILLIN"/>
    <property type="match status" value="1"/>
</dbReference>
<feature type="region of interest" description="Disordered" evidence="1">
    <location>
        <begin position="651"/>
        <end position="708"/>
    </location>
</feature>
<gene>
    <name evidence="4" type="ORF">LTR36_003526</name>
</gene>
<dbReference type="GO" id="GO:0051016">
    <property type="term" value="P:barbed-end actin filament capping"/>
    <property type="evidence" value="ECO:0007669"/>
    <property type="project" value="TreeGrafter"/>
</dbReference>
<feature type="compositionally biased region" description="Basic and acidic residues" evidence="1">
    <location>
        <begin position="25"/>
        <end position="72"/>
    </location>
</feature>
<dbReference type="SMART" id="SM00262">
    <property type="entry name" value="GEL"/>
    <property type="match status" value="2"/>
</dbReference>
<feature type="compositionally biased region" description="Low complexity" evidence="1">
    <location>
        <begin position="284"/>
        <end position="293"/>
    </location>
</feature>
<feature type="compositionally biased region" description="Low complexity" evidence="1">
    <location>
        <begin position="539"/>
        <end position="551"/>
    </location>
</feature>
<dbReference type="GO" id="GO:0051014">
    <property type="term" value="P:actin filament severing"/>
    <property type="evidence" value="ECO:0007669"/>
    <property type="project" value="TreeGrafter"/>
</dbReference>
<dbReference type="InterPro" id="IPR029006">
    <property type="entry name" value="ADF-H/Gelsolin-like_dom_sf"/>
</dbReference>
<evidence type="ECO:0000313" key="5">
    <source>
        <dbReference type="Proteomes" id="UP001324427"/>
    </source>
</evidence>
<dbReference type="SUPFAM" id="SSF55753">
    <property type="entry name" value="Actin depolymerizing proteins"/>
    <property type="match status" value="2"/>
</dbReference>